<dbReference type="InterPro" id="IPR019494">
    <property type="entry name" value="FIST_C"/>
</dbReference>
<feature type="domain" description="FIST C-domain" evidence="1">
    <location>
        <begin position="43"/>
        <end position="185"/>
    </location>
</feature>
<dbReference type="Pfam" id="PF10442">
    <property type="entry name" value="FIST_C"/>
    <property type="match status" value="1"/>
</dbReference>
<dbReference type="SMART" id="SM01204">
    <property type="entry name" value="FIST_C"/>
    <property type="match status" value="1"/>
</dbReference>
<comment type="caution">
    <text evidence="2">The sequence shown here is derived from an EMBL/GenBank/DDBJ whole genome shotgun (WGS) entry which is preliminary data.</text>
</comment>
<protein>
    <submittedName>
        <fullName evidence="2">FIST C-terminal domain-containing protein</fullName>
    </submittedName>
</protein>
<dbReference type="PANTHER" id="PTHR40252:SF2">
    <property type="entry name" value="BLR0328 PROTEIN"/>
    <property type="match status" value="1"/>
</dbReference>
<gene>
    <name evidence="2" type="ORF">IPJ38_14680</name>
</gene>
<sequence length="208" mass="22595">MLALLFPSDSTTVLAHGYRPPERMLSATSTAGNRISMIDWRPAFEVYQEIIKEEYGIELTADNFYQYGVHYPFGMLRANSEVIVRMPVAIAEDGSLFCIGEVPENAILVLLKSPAPDENGCIQGLAKTLEVEYGGLLGRRLLSFYCAGRRMHLGDGAELELAILAKASAVEELAGAVSLGEIGCTQLDGYPMFHNATLVCTAWGANES</sequence>
<proteinExistence type="predicted"/>
<organism evidence="2 3">
    <name type="scientific">Candidatus Dechloromonas phosphorivorans</name>
    <dbReference type="NCBI Taxonomy" id="2899244"/>
    <lineage>
        <taxon>Bacteria</taxon>
        <taxon>Pseudomonadati</taxon>
        <taxon>Pseudomonadota</taxon>
        <taxon>Betaproteobacteria</taxon>
        <taxon>Rhodocyclales</taxon>
        <taxon>Azonexaceae</taxon>
        <taxon>Dechloromonas</taxon>
    </lineage>
</organism>
<name>A0A935KB62_9RHOO</name>
<reference evidence="2 3" key="1">
    <citation type="submission" date="2020-10" db="EMBL/GenBank/DDBJ databases">
        <title>Connecting structure to function with the recovery of over 1000 high-quality activated sludge metagenome-assembled genomes encoding full-length rRNA genes using long-read sequencing.</title>
        <authorList>
            <person name="Singleton C.M."/>
            <person name="Petriglieri F."/>
            <person name="Kristensen J.M."/>
            <person name="Kirkegaard R.H."/>
            <person name="Michaelsen T.Y."/>
            <person name="Andersen M.H."/>
            <person name="Karst S.M."/>
            <person name="Dueholm M.S."/>
            <person name="Nielsen P.H."/>
            <person name="Albertsen M."/>
        </authorList>
    </citation>
    <scope>NUCLEOTIDE SEQUENCE [LARGE SCALE GENOMIC DNA]</scope>
    <source>
        <strain evidence="2">EsbW_18-Q3-R4-48_BATAC.463</strain>
    </source>
</reference>
<dbReference type="EMBL" id="JADJMS010000033">
    <property type="protein sequence ID" value="MBK7416160.1"/>
    <property type="molecule type" value="Genomic_DNA"/>
</dbReference>
<accession>A0A935KB62</accession>
<dbReference type="AlphaFoldDB" id="A0A935KB62"/>
<evidence type="ECO:0000313" key="3">
    <source>
        <dbReference type="Proteomes" id="UP000739411"/>
    </source>
</evidence>
<dbReference type="PANTHER" id="PTHR40252">
    <property type="entry name" value="BLR0328 PROTEIN"/>
    <property type="match status" value="1"/>
</dbReference>
<evidence type="ECO:0000313" key="2">
    <source>
        <dbReference type="EMBL" id="MBK7416160.1"/>
    </source>
</evidence>
<dbReference type="Proteomes" id="UP000739411">
    <property type="component" value="Unassembled WGS sequence"/>
</dbReference>
<evidence type="ECO:0000259" key="1">
    <source>
        <dbReference type="SMART" id="SM01204"/>
    </source>
</evidence>